<evidence type="ECO:0000313" key="14">
    <source>
        <dbReference type="RefSeq" id="XP_033464022.1"/>
    </source>
</evidence>
<evidence type="ECO:0000256" key="5">
    <source>
        <dbReference type="ARBA" id="ARBA00020267"/>
    </source>
</evidence>
<reference evidence="14" key="2">
    <citation type="submission" date="2020-04" db="EMBL/GenBank/DDBJ databases">
        <authorList>
            <consortium name="NCBI Genome Project"/>
        </authorList>
    </citation>
    <scope>NUCLEOTIDE SEQUENCE</scope>
    <source>
        <strain evidence="14">CBS 342.82</strain>
    </source>
</reference>
<dbReference type="OrthoDB" id="27911at2759"/>
<feature type="repeat" description="WD" evidence="11">
    <location>
        <begin position="197"/>
        <end position="244"/>
    </location>
</feature>
<gene>
    <name evidence="14" type="ORF">K489DRAFT_375065</name>
</gene>
<evidence type="ECO:0000256" key="10">
    <source>
        <dbReference type="ARBA" id="ARBA00023242"/>
    </source>
</evidence>
<dbReference type="AlphaFoldDB" id="A0A6J3MG86"/>
<evidence type="ECO:0000256" key="8">
    <source>
        <dbReference type="ARBA" id="ARBA00022694"/>
    </source>
</evidence>
<feature type="repeat" description="WD" evidence="11">
    <location>
        <begin position="658"/>
        <end position="701"/>
    </location>
</feature>
<dbReference type="Gene3D" id="2.130.10.10">
    <property type="entry name" value="YVTN repeat-like/Quinoprotein amine dehydrogenase"/>
    <property type="match status" value="5"/>
</dbReference>
<dbReference type="GO" id="GO:0033588">
    <property type="term" value="C:elongator holoenzyme complex"/>
    <property type="evidence" value="ECO:0007669"/>
    <property type="project" value="InterPro"/>
</dbReference>
<dbReference type="GO" id="GO:0043565">
    <property type="term" value="F:sequence-specific DNA binding"/>
    <property type="evidence" value="ECO:0007669"/>
    <property type="project" value="InterPro"/>
</dbReference>
<keyword evidence="7 11" id="KW-0853">WD repeat</keyword>
<name>A0A6J3MG86_9PEZI</name>
<comment type="subcellular location">
    <subcellularLocation>
        <location evidence="2">Cytoplasm</location>
    </subcellularLocation>
    <subcellularLocation>
        <location evidence="1">Nucleus</location>
    </subcellularLocation>
</comment>
<feature type="domain" description="ETS" evidence="12">
    <location>
        <begin position="381"/>
        <end position="461"/>
    </location>
</feature>
<dbReference type="PRINTS" id="PR00320">
    <property type="entry name" value="GPROTEINBRPT"/>
</dbReference>
<dbReference type="RefSeq" id="XP_033464022.1">
    <property type="nucleotide sequence ID" value="XM_033603605.1"/>
</dbReference>
<keyword evidence="10" id="KW-0539">Nucleus</keyword>
<dbReference type="GeneID" id="54361405"/>
<accession>A0A6J3MG86</accession>
<feature type="repeat" description="WD" evidence="11">
    <location>
        <begin position="53"/>
        <end position="87"/>
    </location>
</feature>
<protein>
    <recommendedName>
        <fullName evidence="5">Elongator complex protein 2</fullName>
    </recommendedName>
</protein>
<dbReference type="SMART" id="SM00320">
    <property type="entry name" value="WD40"/>
    <property type="match status" value="10"/>
</dbReference>
<comment type="pathway">
    <text evidence="3">tRNA modification; 5-methoxycarbonylmethyl-2-thiouridine-tRNA biosynthesis.</text>
</comment>
<dbReference type="UniPathway" id="UPA00988"/>
<feature type="repeat" description="WD" evidence="11">
    <location>
        <begin position="390"/>
        <end position="421"/>
    </location>
</feature>
<proteinExistence type="inferred from homology"/>
<dbReference type="InterPro" id="IPR036322">
    <property type="entry name" value="WD40_repeat_dom_sf"/>
</dbReference>
<dbReference type="GO" id="GO:0005737">
    <property type="term" value="C:cytoplasm"/>
    <property type="evidence" value="ECO:0007669"/>
    <property type="project" value="UniProtKB-SubCell"/>
</dbReference>
<evidence type="ECO:0000256" key="1">
    <source>
        <dbReference type="ARBA" id="ARBA00004123"/>
    </source>
</evidence>
<feature type="repeat" description="WD" evidence="11">
    <location>
        <begin position="102"/>
        <end position="135"/>
    </location>
</feature>
<evidence type="ECO:0000256" key="3">
    <source>
        <dbReference type="ARBA" id="ARBA00005043"/>
    </source>
</evidence>
<evidence type="ECO:0000256" key="2">
    <source>
        <dbReference type="ARBA" id="ARBA00004496"/>
    </source>
</evidence>
<feature type="repeat" description="WD" evidence="11">
    <location>
        <begin position="281"/>
        <end position="318"/>
    </location>
</feature>
<dbReference type="PROSITE" id="PS50082">
    <property type="entry name" value="WD_REPEATS_2"/>
    <property type="match status" value="7"/>
</dbReference>
<dbReference type="Pfam" id="PF00400">
    <property type="entry name" value="WD40"/>
    <property type="match status" value="8"/>
</dbReference>
<evidence type="ECO:0000259" key="12">
    <source>
        <dbReference type="PROSITE" id="PS50061"/>
    </source>
</evidence>
<dbReference type="PANTHER" id="PTHR44111">
    <property type="entry name" value="ELONGATOR COMPLEX PROTEIN 2"/>
    <property type="match status" value="1"/>
</dbReference>
<dbReference type="GO" id="GO:0002098">
    <property type="term" value="P:tRNA wobble uridine modification"/>
    <property type="evidence" value="ECO:0007669"/>
    <property type="project" value="InterPro"/>
</dbReference>
<dbReference type="PROSITE" id="PS50294">
    <property type="entry name" value="WD_REPEATS_REGION"/>
    <property type="match status" value="4"/>
</dbReference>
<evidence type="ECO:0000256" key="11">
    <source>
        <dbReference type="PROSITE-ProRule" id="PRU00221"/>
    </source>
</evidence>
<organism evidence="14">
    <name type="scientific">Dissoconium aciculare CBS 342.82</name>
    <dbReference type="NCBI Taxonomy" id="1314786"/>
    <lineage>
        <taxon>Eukaryota</taxon>
        <taxon>Fungi</taxon>
        <taxon>Dikarya</taxon>
        <taxon>Ascomycota</taxon>
        <taxon>Pezizomycotina</taxon>
        <taxon>Dothideomycetes</taxon>
        <taxon>Dothideomycetidae</taxon>
        <taxon>Mycosphaerellales</taxon>
        <taxon>Dissoconiaceae</taxon>
        <taxon>Dissoconium</taxon>
    </lineage>
</organism>
<evidence type="ECO:0000256" key="7">
    <source>
        <dbReference type="ARBA" id="ARBA00022574"/>
    </source>
</evidence>
<dbReference type="PROSITE" id="PS50061">
    <property type="entry name" value="ETS_DOMAIN_3"/>
    <property type="match status" value="1"/>
</dbReference>
<evidence type="ECO:0000256" key="9">
    <source>
        <dbReference type="ARBA" id="ARBA00022737"/>
    </source>
</evidence>
<comment type="similarity">
    <text evidence="4">Belongs to the WD repeat ELP2 family.</text>
</comment>
<keyword evidence="13" id="KW-1185">Reference proteome</keyword>
<reference evidence="14" key="3">
    <citation type="submission" date="2025-08" db="UniProtKB">
        <authorList>
            <consortium name="RefSeq"/>
        </authorList>
    </citation>
    <scope>IDENTIFICATION</scope>
    <source>
        <strain evidence="14">CBS 342.82</strain>
    </source>
</reference>
<evidence type="ECO:0000256" key="4">
    <source>
        <dbReference type="ARBA" id="ARBA00005881"/>
    </source>
</evidence>
<sequence>MDNVATVEFLAAGGNCHPSAADWAPGLLAFGSHHNIAIWNPEDETYAGITALLAGHRDKVNAIKIYKAEQAYQIISGGADKTIRIWKSSGNSLSAFQQTVCLEEHHGSVNTIAVLPQAKIFVSGASDGTLKIWNLVDDELPTLAQSCILKPRFLPLATALTQLPSGDIVLAVAGTSNHIQIYVRGHSSTHFSLQATLTGHEGWLRSLDFAQERFDNSRDVLLASASQDKYIRLWRFRKQDAAVINTDKYDITGDPITSLSNKAHEVGSADARYTITFEALLIGHEDWIYTARWASSRTDGQAPTLLSASADNSLSIWSADAASGLWVCSTRLGEVSSQKGSTTATGSTGGFWIGLWQSDSSSVVSLGRTGSWRRWKLDSDSDMWHQQVGISGHVQEVRGLTWSRDGSSLISTSSDQTTRLWCQWLRDTKLSWHEFSRPQIHGYDLNCIDSVTNDQFISGADEKLLRVFNKPKAIDALLSRLCGLDLSAKDDLPDAANIPVLGLSNKAVTVTDDHQEHDNDIHDGDEESGFEANVHKNALDFEHPPLEDHLARHTLWPEIEKLYGHGYEISTVAASHDGNIVATACKASSIDHATIRIYEAREWREIKPPLKAHSLTVTGLAFSPDNQYLLSVGRDRQWSLFKRQEPESPTFVPLTADPKGHSRMILGCSWAPSSVGAIFATAGRDRVVKIWRVRDGGVENLTNIPSKAPVTAIAFALEADTSQFRLAFACEEGSIAIVDLDAQDAHVLDTKHIDDLCKPHVVVNAMKWRPAKGGADASNTVVESKKLAVASDDGSIRIYSVR</sequence>
<keyword evidence="8" id="KW-0819">tRNA processing</keyword>
<keyword evidence="6" id="KW-0963">Cytoplasm</keyword>
<dbReference type="FunFam" id="2.130.10.10:FF:000400">
    <property type="entry name" value="Elongator acetyltransferase complex subunit 2"/>
    <property type="match status" value="1"/>
</dbReference>
<evidence type="ECO:0000313" key="13">
    <source>
        <dbReference type="Proteomes" id="UP000504637"/>
    </source>
</evidence>
<dbReference type="InterPro" id="IPR001680">
    <property type="entry name" value="WD40_rpt"/>
</dbReference>
<keyword evidence="9" id="KW-0677">Repeat</keyword>
<feature type="repeat" description="WD" evidence="11">
    <location>
        <begin position="610"/>
        <end position="642"/>
    </location>
</feature>
<dbReference type="GO" id="GO:0005634">
    <property type="term" value="C:nucleus"/>
    <property type="evidence" value="ECO:0007669"/>
    <property type="project" value="UniProtKB-SubCell"/>
</dbReference>
<dbReference type="InterPro" id="IPR037289">
    <property type="entry name" value="Elp2"/>
</dbReference>
<dbReference type="Proteomes" id="UP000504637">
    <property type="component" value="Unplaced"/>
</dbReference>
<dbReference type="GO" id="GO:0003700">
    <property type="term" value="F:DNA-binding transcription factor activity"/>
    <property type="evidence" value="ECO:0007669"/>
    <property type="project" value="InterPro"/>
</dbReference>
<dbReference type="InterPro" id="IPR020472">
    <property type="entry name" value="WD40_PAC1"/>
</dbReference>
<dbReference type="InterPro" id="IPR015943">
    <property type="entry name" value="WD40/YVTN_repeat-like_dom_sf"/>
</dbReference>
<dbReference type="InterPro" id="IPR000418">
    <property type="entry name" value="Ets_dom"/>
</dbReference>
<dbReference type="PANTHER" id="PTHR44111:SF1">
    <property type="entry name" value="ELONGATOR COMPLEX PROTEIN 2"/>
    <property type="match status" value="1"/>
</dbReference>
<dbReference type="SUPFAM" id="SSF50978">
    <property type="entry name" value="WD40 repeat-like"/>
    <property type="match status" value="2"/>
</dbReference>
<reference evidence="14" key="1">
    <citation type="submission" date="2020-01" db="EMBL/GenBank/DDBJ databases">
        <authorList>
            <consortium name="DOE Joint Genome Institute"/>
            <person name="Haridas S."/>
            <person name="Albert R."/>
            <person name="Binder M."/>
            <person name="Bloem J."/>
            <person name="Labutti K."/>
            <person name="Salamov A."/>
            <person name="Andreopoulos B."/>
            <person name="Baker S.E."/>
            <person name="Barry K."/>
            <person name="Bills G."/>
            <person name="Bluhm B.H."/>
            <person name="Cannon C."/>
            <person name="Castanera R."/>
            <person name="Culley D.E."/>
            <person name="Daum C."/>
            <person name="Ezra D."/>
            <person name="Gonzalez J.B."/>
            <person name="Henrissat B."/>
            <person name="Kuo A."/>
            <person name="Liang C."/>
            <person name="Lipzen A."/>
            <person name="Lutzoni F."/>
            <person name="Magnuson J."/>
            <person name="Mondo S."/>
            <person name="Nolan M."/>
            <person name="Ohm R."/>
            <person name="Pangilinan J."/>
            <person name="Park H.-J."/>
            <person name="Ramirez L."/>
            <person name="Alfaro M."/>
            <person name="Sun H."/>
            <person name="Tritt A."/>
            <person name="Yoshinaga Y."/>
            <person name="Zwiers L.-H."/>
            <person name="Turgeon B.G."/>
            <person name="Goodwin S.B."/>
            <person name="Spatafora J.W."/>
            <person name="Crous P.W."/>
            <person name="Grigoriev I.V."/>
        </authorList>
    </citation>
    <scope>NUCLEOTIDE SEQUENCE</scope>
    <source>
        <strain evidence="14">CBS 342.82</strain>
    </source>
</reference>
<evidence type="ECO:0000256" key="6">
    <source>
        <dbReference type="ARBA" id="ARBA00022490"/>
    </source>
</evidence>